<evidence type="ECO:0000256" key="3">
    <source>
        <dbReference type="ARBA" id="ARBA00022801"/>
    </source>
</evidence>
<dbReference type="GO" id="GO:0008236">
    <property type="term" value="F:serine-type peptidase activity"/>
    <property type="evidence" value="ECO:0007669"/>
    <property type="project" value="UniProtKB-KW"/>
</dbReference>
<dbReference type="GO" id="GO:0030288">
    <property type="term" value="C:outer membrane-bounded periplasmic space"/>
    <property type="evidence" value="ECO:0007669"/>
    <property type="project" value="TreeGrafter"/>
</dbReference>
<comment type="caution">
    <text evidence="7">The sequence shown here is derived from an EMBL/GenBank/DDBJ whole genome shotgun (WGS) entry which is preliminary data.</text>
</comment>
<dbReference type="Gene3D" id="3.30.750.44">
    <property type="match status" value="1"/>
</dbReference>
<dbReference type="InterPro" id="IPR004447">
    <property type="entry name" value="Peptidase_S41A"/>
</dbReference>
<keyword evidence="4 5" id="KW-0720">Serine protease</keyword>
<dbReference type="SMART" id="SM00228">
    <property type="entry name" value="PDZ"/>
    <property type="match status" value="1"/>
</dbReference>
<keyword evidence="2 5" id="KW-0645">Protease</keyword>
<protein>
    <submittedName>
        <fullName evidence="7">S41 family peptidase</fullName>
    </submittedName>
</protein>
<dbReference type="GO" id="GO:0006508">
    <property type="term" value="P:proteolysis"/>
    <property type="evidence" value="ECO:0007669"/>
    <property type="project" value="UniProtKB-KW"/>
</dbReference>
<dbReference type="CDD" id="cd07560">
    <property type="entry name" value="Peptidase_S41_CPP"/>
    <property type="match status" value="1"/>
</dbReference>
<dbReference type="NCBIfam" id="TIGR00225">
    <property type="entry name" value="prc"/>
    <property type="match status" value="1"/>
</dbReference>
<evidence type="ECO:0000256" key="1">
    <source>
        <dbReference type="ARBA" id="ARBA00009179"/>
    </source>
</evidence>
<dbReference type="Pfam" id="PF17820">
    <property type="entry name" value="PDZ_6"/>
    <property type="match status" value="1"/>
</dbReference>
<dbReference type="InterPro" id="IPR041489">
    <property type="entry name" value="PDZ_6"/>
</dbReference>
<dbReference type="InterPro" id="IPR055210">
    <property type="entry name" value="CtpA/B_N"/>
</dbReference>
<dbReference type="CDD" id="cd06782">
    <property type="entry name" value="cpPDZ_CPP-like"/>
    <property type="match status" value="1"/>
</dbReference>
<accession>A0A7C6EAB1</accession>
<proteinExistence type="inferred from homology"/>
<dbReference type="GO" id="GO:0007165">
    <property type="term" value="P:signal transduction"/>
    <property type="evidence" value="ECO:0007669"/>
    <property type="project" value="TreeGrafter"/>
</dbReference>
<dbReference type="Pfam" id="PF22694">
    <property type="entry name" value="CtpB_N-like"/>
    <property type="match status" value="1"/>
</dbReference>
<evidence type="ECO:0000256" key="4">
    <source>
        <dbReference type="ARBA" id="ARBA00022825"/>
    </source>
</evidence>
<gene>
    <name evidence="7" type="ORF">ENW73_00310</name>
</gene>
<dbReference type="EMBL" id="DTLI01000014">
    <property type="protein sequence ID" value="HHS51296.1"/>
    <property type="molecule type" value="Genomic_DNA"/>
</dbReference>
<dbReference type="InterPro" id="IPR036034">
    <property type="entry name" value="PDZ_sf"/>
</dbReference>
<dbReference type="AlphaFoldDB" id="A0A7C6EAB1"/>
<evidence type="ECO:0000259" key="6">
    <source>
        <dbReference type="PROSITE" id="PS50106"/>
    </source>
</evidence>
<dbReference type="SUPFAM" id="SSF52096">
    <property type="entry name" value="ClpP/crotonase"/>
    <property type="match status" value="1"/>
</dbReference>
<evidence type="ECO:0000256" key="2">
    <source>
        <dbReference type="ARBA" id="ARBA00022670"/>
    </source>
</evidence>
<dbReference type="InterPro" id="IPR029045">
    <property type="entry name" value="ClpP/crotonase-like_dom_sf"/>
</dbReference>
<keyword evidence="3 5" id="KW-0378">Hydrolase</keyword>
<dbReference type="GO" id="GO:0004175">
    <property type="term" value="F:endopeptidase activity"/>
    <property type="evidence" value="ECO:0007669"/>
    <property type="project" value="TreeGrafter"/>
</dbReference>
<organism evidence="7">
    <name type="scientific">candidate division WOR-3 bacterium</name>
    <dbReference type="NCBI Taxonomy" id="2052148"/>
    <lineage>
        <taxon>Bacteria</taxon>
        <taxon>Bacteria division WOR-3</taxon>
    </lineage>
</organism>
<reference evidence="7" key="1">
    <citation type="journal article" date="2020" name="mSystems">
        <title>Genome- and Community-Level Interaction Insights into Carbon Utilization and Element Cycling Functions of Hydrothermarchaeota in Hydrothermal Sediment.</title>
        <authorList>
            <person name="Zhou Z."/>
            <person name="Liu Y."/>
            <person name="Xu W."/>
            <person name="Pan J."/>
            <person name="Luo Z.H."/>
            <person name="Li M."/>
        </authorList>
    </citation>
    <scope>NUCLEOTIDE SEQUENCE [LARGE SCALE GENOMIC DNA]</scope>
    <source>
        <strain evidence="7">SpSt-876</strain>
    </source>
</reference>
<dbReference type="PROSITE" id="PS50106">
    <property type="entry name" value="PDZ"/>
    <property type="match status" value="1"/>
</dbReference>
<dbReference type="Pfam" id="PF03572">
    <property type="entry name" value="Peptidase_S41"/>
    <property type="match status" value="1"/>
</dbReference>
<dbReference type="SUPFAM" id="SSF50156">
    <property type="entry name" value="PDZ domain-like"/>
    <property type="match status" value="1"/>
</dbReference>
<dbReference type="Gene3D" id="3.90.226.10">
    <property type="entry name" value="2-enoyl-CoA Hydratase, Chain A, domain 1"/>
    <property type="match status" value="1"/>
</dbReference>
<evidence type="ECO:0000313" key="7">
    <source>
        <dbReference type="EMBL" id="HHS51296.1"/>
    </source>
</evidence>
<dbReference type="SMART" id="SM00245">
    <property type="entry name" value="TSPc"/>
    <property type="match status" value="1"/>
</dbReference>
<sequence length="512" mass="57228">MKLKRKKIVIISSLLVVVLVGGFLGTRLWAQKGNIFEALHVFNTILNIVQQNYVKEVDTKELIQAAIDGMLESLDPYSVYMDAEEFKDLRIKTEAEFGGIGIQIGLRDNVLTVISPIEGTPAYRIGMRAGDKITKIDSEPTEGFTLDDAIKRLRGKPGTKVEVEVMREGATEPLHFTIIREIIKIKAVPYAGKLTDDIGYVRLADFSKVAAPELRSALDSLFEIEGIKKLILDLRSNSGGLLQEGVEVSELFIPKGDTIVITKGRSPLSLRGYVSQEDPKYGNFPLVVLVDRGSASATEIVAGAIQDWERGLILGDTTFGKGSVQTLYPLPEDAALKLTSAYWYTPSGRCINRPTKKDTTKKQLTKPATFYTKGKAKRIIYGEGAITPDVYLPYERLSDLESRLINKAVIFEFANKYAARHPNITKGFKITQEMLEEVKEIAMRKDIKFTQAQFDSSLEFINREIEREIALKLWGSRGEYEARLKYDPQVQKACELLTKAKTSEDLFKIAGK</sequence>
<comment type="similarity">
    <text evidence="1 5">Belongs to the peptidase S41A family.</text>
</comment>
<dbReference type="InterPro" id="IPR005151">
    <property type="entry name" value="Tail-specific_protease"/>
</dbReference>
<dbReference type="PANTHER" id="PTHR32060">
    <property type="entry name" value="TAIL-SPECIFIC PROTEASE"/>
    <property type="match status" value="1"/>
</dbReference>
<feature type="domain" description="PDZ" evidence="6">
    <location>
        <begin position="88"/>
        <end position="154"/>
    </location>
</feature>
<dbReference type="Gene3D" id="2.30.42.10">
    <property type="match status" value="1"/>
</dbReference>
<dbReference type="FunFam" id="2.30.42.10:FF:000063">
    <property type="entry name" value="Peptidase, S41 family"/>
    <property type="match status" value="1"/>
</dbReference>
<evidence type="ECO:0000256" key="5">
    <source>
        <dbReference type="RuleBase" id="RU004404"/>
    </source>
</evidence>
<dbReference type="InterPro" id="IPR001478">
    <property type="entry name" value="PDZ"/>
</dbReference>
<name>A0A7C6EAB1_UNCW3</name>
<dbReference type="PANTHER" id="PTHR32060:SF30">
    <property type="entry name" value="CARBOXY-TERMINAL PROCESSING PROTEASE CTPA"/>
    <property type="match status" value="1"/>
</dbReference>